<dbReference type="AlphaFoldDB" id="K9WF00"/>
<dbReference type="RefSeq" id="WP_015182498.1">
    <property type="nucleotide sequence ID" value="NC_019738.1"/>
</dbReference>
<organism evidence="1 2">
    <name type="scientific">Allocoleopsis franciscana PCC 7113</name>
    <dbReference type="NCBI Taxonomy" id="1173027"/>
    <lineage>
        <taxon>Bacteria</taxon>
        <taxon>Bacillati</taxon>
        <taxon>Cyanobacteriota</taxon>
        <taxon>Cyanophyceae</taxon>
        <taxon>Coleofasciculales</taxon>
        <taxon>Coleofasciculaceae</taxon>
        <taxon>Allocoleopsis</taxon>
        <taxon>Allocoleopsis franciscana</taxon>
    </lineage>
</organism>
<gene>
    <name evidence="1" type="ORF">Mic7113_2555</name>
</gene>
<sequence length="122" mass="14349">MVYPFDPDKDELPFDEANDPFGRTLEDFTLTGKLRRFHESFDSSIRAILQDCLFRISDEGGILTFQILCPNEAVQKRLYVKREKVRNTLNWLWRDLDYYAFCIEKDGLQCHVLSMKSYRGGA</sequence>
<dbReference type="Proteomes" id="UP000010471">
    <property type="component" value="Chromosome"/>
</dbReference>
<dbReference type="eggNOG" id="ENOG5033IBY">
    <property type="taxonomic scope" value="Bacteria"/>
</dbReference>
<name>K9WF00_9CYAN</name>
<keyword evidence="2" id="KW-1185">Reference proteome</keyword>
<dbReference type="EMBL" id="CP003630">
    <property type="protein sequence ID" value="AFZ18349.1"/>
    <property type="molecule type" value="Genomic_DNA"/>
</dbReference>
<dbReference type="KEGG" id="mic:Mic7113_2555"/>
<proteinExistence type="predicted"/>
<dbReference type="OrthoDB" id="423910at2"/>
<evidence type="ECO:0000313" key="1">
    <source>
        <dbReference type="EMBL" id="AFZ18349.1"/>
    </source>
</evidence>
<accession>K9WF00</accession>
<protein>
    <submittedName>
        <fullName evidence="1">Uncharacterized protein</fullName>
    </submittedName>
</protein>
<reference evidence="1 2" key="1">
    <citation type="submission" date="2012-06" db="EMBL/GenBank/DDBJ databases">
        <title>Finished chromosome of genome of Microcoleus sp. PCC 7113.</title>
        <authorList>
            <consortium name="US DOE Joint Genome Institute"/>
            <person name="Gugger M."/>
            <person name="Coursin T."/>
            <person name="Rippka R."/>
            <person name="Tandeau De Marsac N."/>
            <person name="Huntemann M."/>
            <person name="Wei C.-L."/>
            <person name="Han J."/>
            <person name="Detter J.C."/>
            <person name="Han C."/>
            <person name="Tapia R."/>
            <person name="Chen A."/>
            <person name="Kyrpides N."/>
            <person name="Mavromatis K."/>
            <person name="Markowitz V."/>
            <person name="Szeto E."/>
            <person name="Ivanova N."/>
            <person name="Pagani I."/>
            <person name="Pati A."/>
            <person name="Goodwin L."/>
            <person name="Nordberg H.P."/>
            <person name="Cantor M.N."/>
            <person name="Hua S.X."/>
            <person name="Woyke T."/>
            <person name="Kerfeld C.A."/>
        </authorList>
    </citation>
    <scope>NUCLEOTIDE SEQUENCE [LARGE SCALE GENOMIC DNA]</scope>
    <source>
        <strain evidence="1 2">PCC 7113</strain>
    </source>
</reference>
<dbReference type="HOGENOM" id="CLU_1968267_0_0_3"/>
<evidence type="ECO:0000313" key="2">
    <source>
        <dbReference type="Proteomes" id="UP000010471"/>
    </source>
</evidence>